<dbReference type="GO" id="GO:0003677">
    <property type="term" value="F:DNA binding"/>
    <property type="evidence" value="ECO:0007669"/>
    <property type="project" value="UniProtKB-KW"/>
</dbReference>
<gene>
    <name evidence="8" type="ORF">ECRASSUSDP1_LOCUS21813</name>
</gene>
<protein>
    <recommendedName>
        <fullName evidence="7">AP2/ERF domain-containing protein</fullName>
    </recommendedName>
</protein>
<dbReference type="Gene3D" id="3.30.730.10">
    <property type="entry name" value="AP2/ERF domain"/>
    <property type="match status" value="1"/>
</dbReference>
<feature type="compositionally biased region" description="Basic and acidic residues" evidence="6">
    <location>
        <begin position="38"/>
        <end position="51"/>
    </location>
</feature>
<keyword evidence="2" id="KW-0805">Transcription regulation</keyword>
<dbReference type="GO" id="GO:0003700">
    <property type="term" value="F:DNA-binding transcription factor activity"/>
    <property type="evidence" value="ECO:0007669"/>
    <property type="project" value="InterPro"/>
</dbReference>
<dbReference type="SMART" id="SM00380">
    <property type="entry name" value="AP2"/>
    <property type="match status" value="1"/>
</dbReference>
<evidence type="ECO:0000256" key="2">
    <source>
        <dbReference type="ARBA" id="ARBA00023015"/>
    </source>
</evidence>
<evidence type="ECO:0000259" key="7">
    <source>
        <dbReference type="PROSITE" id="PS51032"/>
    </source>
</evidence>
<evidence type="ECO:0000256" key="5">
    <source>
        <dbReference type="ARBA" id="ARBA00023242"/>
    </source>
</evidence>
<dbReference type="InterPro" id="IPR016177">
    <property type="entry name" value="DNA-bd_dom_sf"/>
</dbReference>
<organism evidence="8 9">
    <name type="scientific">Euplotes crassus</name>
    <dbReference type="NCBI Taxonomy" id="5936"/>
    <lineage>
        <taxon>Eukaryota</taxon>
        <taxon>Sar</taxon>
        <taxon>Alveolata</taxon>
        <taxon>Ciliophora</taxon>
        <taxon>Intramacronucleata</taxon>
        <taxon>Spirotrichea</taxon>
        <taxon>Hypotrichia</taxon>
        <taxon>Euplotida</taxon>
        <taxon>Euplotidae</taxon>
        <taxon>Moneuplotes</taxon>
    </lineage>
</organism>
<feature type="compositionally biased region" description="Basic and acidic residues" evidence="6">
    <location>
        <begin position="90"/>
        <end position="110"/>
    </location>
</feature>
<dbReference type="InterPro" id="IPR001471">
    <property type="entry name" value="AP2/ERF_dom"/>
</dbReference>
<keyword evidence="3" id="KW-0238">DNA-binding</keyword>
<dbReference type="Proteomes" id="UP001295684">
    <property type="component" value="Unassembled WGS sequence"/>
</dbReference>
<dbReference type="SUPFAM" id="SSF54171">
    <property type="entry name" value="DNA-binding domain"/>
    <property type="match status" value="1"/>
</dbReference>
<evidence type="ECO:0000256" key="3">
    <source>
        <dbReference type="ARBA" id="ARBA00023125"/>
    </source>
</evidence>
<reference evidence="8" key="1">
    <citation type="submission" date="2023-07" db="EMBL/GenBank/DDBJ databases">
        <authorList>
            <consortium name="AG Swart"/>
            <person name="Singh M."/>
            <person name="Singh A."/>
            <person name="Seah K."/>
            <person name="Emmerich C."/>
        </authorList>
    </citation>
    <scope>NUCLEOTIDE SEQUENCE</scope>
    <source>
        <strain evidence="8">DP1</strain>
    </source>
</reference>
<evidence type="ECO:0000313" key="9">
    <source>
        <dbReference type="Proteomes" id="UP001295684"/>
    </source>
</evidence>
<dbReference type="PROSITE" id="PS51032">
    <property type="entry name" value="AP2_ERF"/>
    <property type="match status" value="1"/>
</dbReference>
<keyword evidence="4" id="KW-0804">Transcription</keyword>
<evidence type="ECO:0000313" key="8">
    <source>
        <dbReference type="EMBL" id="CAI2380379.1"/>
    </source>
</evidence>
<dbReference type="InterPro" id="IPR036955">
    <property type="entry name" value="AP2/ERF_dom_sf"/>
</dbReference>
<evidence type="ECO:0000256" key="6">
    <source>
        <dbReference type="SAM" id="MobiDB-lite"/>
    </source>
</evidence>
<dbReference type="GO" id="GO:0005634">
    <property type="term" value="C:nucleus"/>
    <property type="evidence" value="ECO:0007669"/>
    <property type="project" value="UniProtKB-SubCell"/>
</dbReference>
<feature type="compositionally biased region" description="Basic and acidic residues" evidence="6">
    <location>
        <begin position="59"/>
        <end position="78"/>
    </location>
</feature>
<sequence length="256" mass="30318">MDFANPFAFENQSSHPMWDYETVLQQLEQTKQCCPFVHGDKPRSKDPRSSRDSQVPPIPEHHQRNLHQESERRVHEDINTPIQQQMMIKIRRDQPIISEQRTRESSKLSENDEEAFEDTGGIINRRRRSKKLNIKAKLIKLRDRLLTNREASFKRSMKKRRCTKGTTLKRRSQYIGVSKNNTHWQALITVKRVKRYIGIFFDELEAARTYDLYALAMKGKSASLNFDYTCDEMLEVINFYLAHDRINMEPHFDDST</sequence>
<accession>A0AAD1XWZ0</accession>
<keyword evidence="9" id="KW-1185">Reference proteome</keyword>
<evidence type="ECO:0000256" key="1">
    <source>
        <dbReference type="ARBA" id="ARBA00004123"/>
    </source>
</evidence>
<dbReference type="AlphaFoldDB" id="A0AAD1XWZ0"/>
<keyword evidence="5" id="KW-0539">Nucleus</keyword>
<feature type="region of interest" description="Disordered" evidence="6">
    <location>
        <begin position="35"/>
        <end position="118"/>
    </location>
</feature>
<dbReference type="EMBL" id="CAMPGE010022331">
    <property type="protein sequence ID" value="CAI2380379.1"/>
    <property type="molecule type" value="Genomic_DNA"/>
</dbReference>
<evidence type="ECO:0000256" key="4">
    <source>
        <dbReference type="ARBA" id="ARBA00023163"/>
    </source>
</evidence>
<name>A0AAD1XWZ0_EUPCR</name>
<proteinExistence type="predicted"/>
<comment type="caution">
    <text evidence="8">The sequence shown here is derived from an EMBL/GenBank/DDBJ whole genome shotgun (WGS) entry which is preliminary data.</text>
</comment>
<feature type="domain" description="AP2/ERF" evidence="7">
    <location>
        <begin position="162"/>
        <end position="227"/>
    </location>
</feature>
<comment type="subcellular location">
    <subcellularLocation>
        <location evidence="1">Nucleus</location>
    </subcellularLocation>
</comment>